<dbReference type="AlphaFoldDB" id="X1CCQ1"/>
<gene>
    <name evidence="1" type="ORF">S01H4_50280</name>
</gene>
<name>X1CCQ1_9ZZZZ</name>
<accession>X1CCQ1</accession>
<proteinExistence type="predicted"/>
<reference evidence="1" key="1">
    <citation type="journal article" date="2014" name="Front. Microbiol.">
        <title>High frequency of phylogenetically diverse reductive dehalogenase-homologous genes in deep subseafloor sedimentary metagenomes.</title>
        <authorList>
            <person name="Kawai M."/>
            <person name="Futagami T."/>
            <person name="Toyoda A."/>
            <person name="Takaki Y."/>
            <person name="Nishi S."/>
            <person name="Hori S."/>
            <person name="Arai W."/>
            <person name="Tsubouchi T."/>
            <person name="Morono Y."/>
            <person name="Uchiyama I."/>
            <person name="Ito T."/>
            <person name="Fujiyama A."/>
            <person name="Inagaki F."/>
            <person name="Takami H."/>
        </authorList>
    </citation>
    <scope>NUCLEOTIDE SEQUENCE</scope>
    <source>
        <strain evidence="1">Expedition CK06-06</strain>
    </source>
</reference>
<dbReference type="EMBL" id="BART01028534">
    <property type="protein sequence ID" value="GAG90947.1"/>
    <property type="molecule type" value="Genomic_DNA"/>
</dbReference>
<comment type="caution">
    <text evidence="1">The sequence shown here is derived from an EMBL/GenBank/DDBJ whole genome shotgun (WGS) entry which is preliminary data.</text>
</comment>
<sequence>MPPALETIINECYTPFMNVYNACWDMGEYLKDAAAEAQSGDLWGTGFYLDLAGNCAKDMSDDLHAWRPAAHFYLLDALEWINANWPSGAYL</sequence>
<feature type="non-terminal residue" evidence="1">
    <location>
        <position position="91"/>
    </location>
</feature>
<evidence type="ECO:0000313" key="1">
    <source>
        <dbReference type="EMBL" id="GAG90947.1"/>
    </source>
</evidence>
<organism evidence="1">
    <name type="scientific">marine sediment metagenome</name>
    <dbReference type="NCBI Taxonomy" id="412755"/>
    <lineage>
        <taxon>unclassified sequences</taxon>
        <taxon>metagenomes</taxon>
        <taxon>ecological metagenomes</taxon>
    </lineage>
</organism>
<protein>
    <submittedName>
        <fullName evidence="1">Uncharacterized protein</fullName>
    </submittedName>
</protein>